<reference evidence="3" key="1">
    <citation type="journal article" date="2021" name="PeerJ">
        <title>Extensive microbial diversity within the chicken gut microbiome revealed by metagenomics and culture.</title>
        <authorList>
            <person name="Gilroy R."/>
            <person name="Ravi A."/>
            <person name="Getino M."/>
            <person name="Pursley I."/>
            <person name="Horton D.L."/>
            <person name="Alikhan N.F."/>
            <person name="Baker D."/>
            <person name="Gharbi K."/>
            <person name="Hall N."/>
            <person name="Watson M."/>
            <person name="Adriaenssens E.M."/>
            <person name="Foster-Nyarko E."/>
            <person name="Jarju S."/>
            <person name="Secka A."/>
            <person name="Antonio M."/>
            <person name="Oren A."/>
            <person name="Chaudhuri R.R."/>
            <person name="La Ragione R."/>
            <person name="Hildebrand F."/>
            <person name="Pallen M.J."/>
        </authorList>
    </citation>
    <scope>NUCLEOTIDE SEQUENCE</scope>
    <source>
        <strain evidence="3">CHK171-7178</strain>
    </source>
</reference>
<dbReference type="SUPFAM" id="SSF54631">
    <property type="entry name" value="CBS-domain pair"/>
    <property type="match status" value="1"/>
</dbReference>
<proteinExistence type="predicted"/>
<evidence type="ECO:0000313" key="4">
    <source>
        <dbReference type="Proteomes" id="UP000698173"/>
    </source>
</evidence>
<dbReference type="InterPro" id="IPR046342">
    <property type="entry name" value="CBS_dom_sf"/>
</dbReference>
<accession>A0A921KF34</accession>
<dbReference type="InterPro" id="IPR051257">
    <property type="entry name" value="Diverse_CBS-Domain"/>
</dbReference>
<sequence length="146" mass="16467">MISVNNKDFLFTPIADFIISSEKVAHVQVGNNAEHALLVLTKTGYSAIPVLDAKYHLKGLLSMGMITDSILGLERIEYERLADLKVDEIMQTDLPSIKTTDRFQKGLDLLIDHTFLCVTEQDGTFAGILTRRVIMKQFKKYIYSAQ</sequence>
<dbReference type="NCBIfam" id="NF041630">
    <property type="entry name" value="CBS_CbpB"/>
    <property type="match status" value="1"/>
</dbReference>
<protein>
    <submittedName>
        <fullName evidence="3">CBS domain-containing protein</fullName>
    </submittedName>
</protein>
<dbReference type="EMBL" id="DYWT01000214">
    <property type="protein sequence ID" value="HJF32774.1"/>
    <property type="molecule type" value="Genomic_DNA"/>
</dbReference>
<dbReference type="InterPro" id="IPR048125">
    <property type="entry name" value="CBS_CbpB"/>
</dbReference>
<dbReference type="AlphaFoldDB" id="A0A921KF34"/>
<dbReference type="InterPro" id="IPR000644">
    <property type="entry name" value="CBS_dom"/>
</dbReference>
<evidence type="ECO:0000256" key="1">
    <source>
        <dbReference type="ARBA" id="ARBA00023122"/>
    </source>
</evidence>
<dbReference type="CDD" id="cd04643">
    <property type="entry name" value="CBS_pair_bac"/>
    <property type="match status" value="1"/>
</dbReference>
<feature type="domain" description="CBS" evidence="2">
    <location>
        <begin position="86"/>
        <end position="137"/>
    </location>
</feature>
<comment type="caution">
    <text evidence="3">The sequence shown here is derived from an EMBL/GenBank/DDBJ whole genome shotgun (WGS) entry which is preliminary data.</text>
</comment>
<name>A0A921KF34_SPOPS</name>
<dbReference type="Proteomes" id="UP000698173">
    <property type="component" value="Unassembled WGS sequence"/>
</dbReference>
<evidence type="ECO:0000313" key="3">
    <source>
        <dbReference type="EMBL" id="HJF32774.1"/>
    </source>
</evidence>
<evidence type="ECO:0000259" key="2">
    <source>
        <dbReference type="Pfam" id="PF00571"/>
    </source>
</evidence>
<dbReference type="PANTHER" id="PTHR43080">
    <property type="entry name" value="CBS DOMAIN-CONTAINING PROTEIN CBSX3, MITOCHONDRIAL"/>
    <property type="match status" value="1"/>
</dbReference>
<dbReference type="PANTHER" id="PTHR43080:SF30">
    <property type="entry name" value="CYCLIC DI-AMP RECEPTOR B"/>
    <property type="match status" value="1"/>
</dbReference>
<feature type="domain" description="CBS" evidence="2">
    <location>
        <begin position="20"/>
        <end position="70"/>
    </location>
</feature>
<dbReference type="Gene3D" id="3.10.580.10">
    <property type="entry name" value="CBS-domain"/>
    <property type="match status" value="1"/>
</dbReference>
<dbReference type="Pfam" id="PF00571">
    <property type="entry name" value="CBS"/>
    <property type="match status" value="2"/>
</dbReference>
<gene>
    <name evidence="3" type="ORF">K8V56_13510</name>
</gene>
<keyword evidence="1" id="KW-0129">CBS domain</keyword>
<reference evidence="3" key="2">
    <citation type="submission" date="2021-09" db="EMBL/GenBank/DDBJ databases">
        <authorList>
            <person name="Gilroy R."/>
        </authorList>
    </citation>
    <scope>NUCLEOTIDE SEQUENCE</scope>
    <source>
        <strain evidence="3">CHK171-7178</strain>
    </source>
</reference>
<organism evidence="3 4">
    <name type="scientific">Sporosarcina psychrophila</name>
    <name type="common">Bacillus psychrophilus</name>
    <dbReference type="NCBI Taxonomy" id="1476"/>
    <lineage>
        <taxon>Bacteria</taxon>
        <taxon>Bacillati</taxon>
        <taxon>Bacillota</taxon>
        <taxon>Bacilli</taxon>
        <taxon>Bacillales</taxon>
        <taxon>Caryophanaceae</taxon>
        <taxon>Sporosarcina</taxon>
    </lineage>
</organism>